<feature type="transmembrane region" description="Helical" evidence="7">
    <location>
        <begin position="237"/>
        <end position="258"/>
    </location>
</feature>
<evidence type="ECO:0000256" key="7">
    <source>
        <dbReference type="RuleBase" id="RU363032"/>
    </source>
</evidence>
<comment type="subcellular location">
    <subcellularLocation>
        <location evidence="1 7">Cell membrane</location>
        <topology evidence="1 7">Multi-pass membrane protein</topology>
    </subcellularLocation>
</comment>
<evidence type="ECO:0000256" key="3">
    <source>
        <dbReference type="ARBA" id="ARBA00022475"/>
    </source>
</evidence>
<dbReference type="PANTHER" id="PTHR43744">
    <property type="entry name" value="ABC TRANSPORTER PERMEASE PROTEIN MG189-RELATED-RELATED"/>
    <property type="match status" value="1"/>
</dbReference>
<dbReference type="Pfam" id="PF00528">
    <property type="entry name" value="BPD_transp_1"/>
    <property type="match status" value="1"/>
</dbReference>
<proteinExistence type="inferred from homology"/>
<dbReference type="InterPro" id="IPR000515">
    <property type="entry name" value="MetI-like"/>
</dbReference>
<evidence type="ECO:0000256" key="5">
    <source>
        <dbReference type="ARBA" id="ARBA00022989"/>
    </source>
</evidence>
<comment type="similarity">
    <text evidence="7">Belongs to the binding-protein-dependent transport system permease family.</text>
</comment>
<keyword evidence="5 7" id="KW-1133">Transmembrane helix</keyword>
<feature type="transmembrane region" description="Helical" evidence="7">
    <location>
        <begin position="179"/>
        <end position="204"/>
    </location>
</feature>
<keyword evidence="2 7" id="KW-0813">Transport</keyword>
<sequence length="273" mass="29377">MIGKLERATGVAILVLAGISGVAPIAIALLFALRDPGSLGGSIELSGGLRWDNFARAWDLGGFGQSLLNSFVIVAIVVPLAATVSILNGYALGSLRVPGERWIFMGFLLGLMMPLEALVIPLFYTMRDLGLTNTWWSVALPLAALHLAFGTFWMRAALRSLPAGLVEAATMDGASSWQILWKVLVPSVRPAIVVLVLLMFMWTWNDFLLALVMLSSPSIRTAPLSLTQFQGQFSADFTLIAAGSILVALPVVALYAFLQREFIRGMLSGAIKE</sequence>
<dbReference type="CDD" id="cd06261">
    <property type="entry name" value="TM_PBP2"/>
    <property type="match status" value="1"/>
</dbReference>
<keyword evidence="3" id="KW-1003">Cell membrane</keyword>
<accession>A0ABY5FZD0</accession>
<keyword evidence="10" id="KW-1185">Reference proteome</keyword>
<protein>
    <submittedName>
        <fullName evidence="9">Carbohydrate ABC transporter permease</fullName>
    </submittedName>
</protein>
<dbReference type="Gene3D" id="1.10.3720.10">
    <property type="entry name" value="MetI-like"/>
    <property type="match status" value="1"/>
</dbReference>
<dbReference type="Proteomes" id="UP001060039">
    <property type="component" value="Chromosome"/>
</dbReference>
<feature type="transmembrane region" description="Helical" evidence="7">
    <location>
        <begin position="136"/>
        <end position="158"/>
    </location>
</feature>
<organism evidence="9 10">
    <name type="scientific">Microcella humidisoli</name>
    <dbReference type="NCBI Taxonomy" id="2963406"/>
    <lineage>
        <taxon>Bacteria</taxon>
        <taxon>Bacillati</taxon>
        <taxon>Actinomycetota</taxon>
        <taxon>Actinomycetes</taxon>
        <taxon>Micrococcales</taxon>
        <taxon>Microbacteriaceae</taxon>
        <taxon>Microcella</taxon>
    </lineage>
</organism>
<evidence type="ECO:0000256" key="4">
    <source>
        <dbReference type="ARBA" id="ARBA00022692"/>
    </source>
</evidence>
<dbReference type="SUPFAM" id="SSF161098">
    <property type="entry name" value="MetI-like"/>
    <property type="match status" value="1"/>
</dbReference>
<evidence type="ECO:0000259" key="8">
    <source>
        <dbReference type="PROSITE" id="PS50928"/>
    </source>
</evidence>
<feature type="transmembrane region" description="Helical" evidence="7">
    <location>
        <begin position="67"/>
        <end position="90"/>
    </location>
</feature>
<feature type="transmembrane region" description="Helical" evidence="7">
    <location>
        <begin position="12"/>
        <end position="33"/>
    </location>
</feature>
<evidence type="ECO:0000313" key="9">
    <source>
        <dbReference type="EMBL" id="UTT63690.1"/>
    </source>
</evidence>
<evidence type="ECO:0000313" key="10">
    <source>
        <dbReference type="Proteomes" id="UP001060039"/>
    </source>
</evidence>
<name>A0ABY5FZD0_9MICO</name>
<keyword evidence="4 7" id="KW-0812">Transmembrane</keyword>
<dbReference type="EMBL" id="CP101497">
    <property type="protein sequence ID" value="UTT63690.1"/>
    <property type="molecule type" value="Genomic_DNA"/>
</dbReference>
<gene>
    <name evidence="9" type="ORF">NNL39_06235</name>
</gene>
<evidence type="ECO:0000256" key="6">
    <source>
        <dbReference type="ARBA" id="ARBA00023136"/>
    </source>
</evidence>
<reference evidence="9" key="1">
    <citation type="submission" date="2022-07" db="EMBL/GenBank/DDBJ databases">
        <title>Taxonomic analysis of Microcella humidisoli nov. sp., isolated from riverside soil.</title>
        <authorList>
            <person name="Molina K.M."/>
            <person name="Kim S.B."/>
        </authorList>
    </citation>
    <scope>NUCLEOTIDE SEQUENCE</scope>
    <source>
        <strain evidence="9">MMS21-STM10</strain>
    </source>
</reference>
<dbReference type="RefSeq" id="WP_255160823.1">
    <property type="nucleotide sequence ID" value="NZ_CP101497.1"/>
</dbReference>
<dbReference type="PROSITE" id="PS50928">
    <property type="entry name" value="ABC_TM1"/>
    <property type="match status" value="1"/>
</dbReference>
<feature type="transmembrane region" description="Helical" evidence="7">
    <location>
        <begin position="102"/>
        <end position="124"/>
    </location>
</feature>
<feature type="domain" description="ABC transmembrane type-1" evidence="8">
    <location>
        <begin position="67"/>
        <end position="258"/>
    </location>
</feature>
<evidence type="ECO:0000256" key="1">
    <source>
        <dbReference type="ARBA" id="ARBA00004651"/>
    </source>
</evidence>
<dbReference type="InterPro" id="IPR035906">
    <property type="entry name" value="MetI-like_sf"/>
</dbReference>
<evidence type="ECO:0000256" key="2">
    <source>
        <dbReference type="ARBA" id="ARBA00022448"/>
    </source>
</evidence>
<keyword evidence="6 7" id="KW-0472">Membrane</keyword>
<dbReference type="PANTHER" id="PTHR43744:SF12">
    <property type="entry name" value="ABC TRANSPORTER PERMEASE PROTEIN MG189-RELATED"/>
    <property type="match status" value="1"/>
</dbReference>